<dbReference type="OrthoDB" id="1659429at2759"/>
<dbReference type="GO" id="GO:0005975">
    <property type="term" value="P:carbohydrate metabolic process"/>
    <property type="evidence" value="ECO:0007669"/>
    <property type="project" value="InterPro"/>
</dbReference>
<dbReference type="CDD" id="cd09020">
    <property type="entry name" value="D-hex-6-P-epi_like"/>
    <property type="match status" value="1"/>
</dbReference>
<dbReference type="GO" id="GO:0030246">
    <property type="term" value="F:carbohydrate binding"/>
    <property type="evidence" value="ECO:0007669"/>
    <property type="project" value="InterPro"/>
</dbReference>
<dbReference type="EC" id="5.1.3.15" evidence="3"/>
<evidence type="ECO:0000256" key="2">
    <source>
        <dbReference type="ARBA" id="ARBA00005866"/>
    </source>
</evidence>
<comment type="similarity">
    <text evidence="2">Belongs to the glucose-6-phosphate 1-epimerase family.</text>
</comment>
<comment type="catalytic activity">
    <reaction evidence="1">
        <text>alpha-D-glucose 6-phosphate = beta-D-glucose 6-phosphate</text>
        <dbReference type="Rhea" id="RHEA:16249"/>
        <dbReference type="ChEBI" id="CHEBI:58225"/>
        <dbReference type="ChEBI" id="CHEBI:58247"/>
        <dbReference type="EC" id="5.1.3.15"/>
    </reaction>
</comment>
<evidence type="ECO:0000313" key="5">
    <source>
        <dbReference type="EMBL" id="MBA0865734.1"/>
    </source>
</evidence>
<dbReference type="AlphaFoldDB" id="A0A7J9M415"/>
<comment type="caution">
    <text evidence="5">The sequence shown here is derived from an EMBL/GenBank/DDBJ whole genome shotgun (WGS) entry which is preliminary data.</text>
</comment>
<dbReference type="GO" id="GO:0005737">
    <property type="term" value="C:cytoplasm"/>
    <property type="evidence" value="ECO:0007669"/>
    <property type="project" value="TreeGrafter"/>
</dbReference>
<keyword evidence="6" id="KW-1185">Reference proteome</keyword>
<evidence type="ECO:0000313" key="6">
    <source>
        <dbReference type="Proteomes" id="UP000593576"/>
    </source>
</evidence>
<dbReference type="PANTHER" id="PTHR11122:SF34">
    <property type="entry name" value="GLUCOSE-6-PHOSPHATE 1-EPIMERASE"/>
    <property type="match status" value="1"/>
</dbReference>
<dbReference type="InterPro" id="IPR014718">
    <property type="entry name" value="GH-type_carb-bd"/>
</dbReference>
<dbReference type="Gene3D" id="2.70.98.10">
    <property type="match status" value="1"/>
</dbReference>
<evidence type="ECO:0000256" key="4">
    <source>
        <dbReference type="ARBA" id="ARBA00023235"/>
    </source>
</evidence>
<dbReference type="InterPro" id="IPR011013">
    <property type="entry name" value="Gal_mutarotase_sf_dom"/>
</dbReference>
<gene>
    <name evidence="5" type="ORF">Goshw_014985</name>
</gene>
<evidence type="ECO:0000256" key="3">
    <source>
        <dbReference type="ARBA" id="ARBA00012083"/>
    </source>
</evidence>
<accession>A0A7J9M415</accession>
<keyword evidence="4" id="KW-0413">Isomerase</keyword>
<evidence type="ECO:0000256" key="1">
    <source>
        <dbReference type="ARBA" id="ARBA00001096"/>
    </source>
</evidence>
<dbReference type="Proteomes" id="UP000593576">
    <property type="component" value="Unassembled WGS sequence"/>
</dbReference>
<name>A0A7J9M415_GOSSC</name>
<dbReference type="SUPFAM" id="SSF74650">
    <property type="entry name" value="Galactose mutarotase-like"/>
    <property type="match status" value="1"/>
</dbReference>
<dbReference type="EMBL" id="JABFAF010000009">
    <property type="protein sequence ID" value="MBA0865734.1"/>
    <property type="molecule type" value="Genomic_DNA"/>
</dbReference>
<dbReference type="InterPro" id="IPR008183">
    <property type="entry name" value="Aldose_1/G6P_1-epimerase"/>
</dbReference>
<reference evidence="5 6" key="1">
    <citation type="journal article" date="2019" name="Genome Biol. Evol.">
        <title>Insights into the evolution of the New World diploid cottons (Gossypium, subgenus Houzingenia) based on genome sequencing.</title>
        <authorList>
            <person name="Grover C.E."/>
            <person name="Arick M.A. 2nd"/>
            <person name="Thrash A."/>
            <person name="Conover J.L."/>
            <person name="Sanders W.S."/>
            <person name="Peterson D.G."/>
            <person name="Frelichowski J.E."/>
            <person name="Scheffler J.A."/>
            <person name="Scheffler B.E."/>
            <person name="Wendel J.F."/>
        </authorList>
    </citation>
    <scope>NUCLEOTIDE SEQUENCE [LARGE SCALE GENOMIC DNA]</scope>
    <source>
        <strain evidence="5">1</strain>
        <tissue evidence="5">Leaf</tissue>
    </source>
</reference>
<protein>
    <recommendedName>
        <fullName evidence="3">glucose-6-phosphate 1-epimerase</fullName>
        <ecNumber evidence="3">5.1.3.15</ecNumber>
    </recommendedName>
</protein>
<dbReference type="InterPro" id="IPR025532">
    <property type="entry name" value="G6P_1-epimerase"/>
</dbReference>
<proteinExistence type="inferred from homology"/>
<dbReference type="GO" id="GO:0047938">
    <property type="term" value="F:glucose-6-phosphate 1-epimerase activity"/>
    <property type="evidence" value="ECO:0007669"/>
    <property type="project" value="UniProtKB-EC"/>
</dbReference>
<dbReference type="Pfam" id="PF01263">
    <property type="entry name" value="Aldose_epim"/>
    <property type="match status" value="1"/>
</dbReference>
<sequence>MASENVYVEHCKGVNGLDKVILREIRGCSAEVSPLFPPIFRLRFLISSFLSLFSEPEVLRVMHLIIVFIDLDIVIVNCLYNETVMIFSLVTTTQILSSFSFFPLKQVYLDGGQVTSWKNEFREQLLFLSSKATFKPPNAIRGGIQICFPQFGTIGSLEQHGFARNRLWSVDRDPPPFPANTSHRAFVDLILRHSEEEVKIWPHRYECRLRVALGPGGDLMLTSRIRNTNTDGKSFTFTFAYHTYFSVTDISEVRVEGLETLDYLDNLKNRERFTEQGDALTFESEVDKVYLSTPTKIAILDHERKRTFVLRKDGLPDAVVWNPWDKKAKAMADFGDDEYKHMLCVTAACVEKPIILKPGEEWKGRLEISAVPSSYCSGQLDPRRIFLSN</sequence>
<organism evidence="5 6">
    <name type="scientific">Gossypium schwendimanii</name>
    <name type="common">Cotton</name>
    <dbReference type="NCBI Taxonomy" id="34291"/>
    <lineage>
        <taxon>Eukaryota</taxon>
        <taxon>Viridiplantae</taxon>
        <taxon>Streptophyta</taxon>
        <taxon>Embryophyta</taxon>
        <taxon>Tracheophyta</taxon>
        <taxon>Spermatophyta</taxon>
        <taxon>Magnoliopsida</taxon>
        <taxon>eudicotyledons</taxon>
        <taxon>Gunneridae</taxon>
        <taxon>Pentapetalae</taxon>
        <taxon>rosids</taxon>
        <taxon>malvids</taxon>
        <taxon>Malvales</taxon>
        <taxon>Malvaceae</taxon>
        <taxon>Malvoideae</taxon>
        <taxon>Gossypium</taxon>
    </lineage>
</organism>
<dbReference type="PANTHER" id="PTHR11122">
    <property type="entry name" value="APOSPORY-ASSOCIATED PROTEIN C-RELATED"/>
    <property type="match status" value="1"/>
</dbReference>